<name>A0ABX8CIM1_9NOCA</name>
<dbReference type="Proteomes" id="UP000683310">
    <property type="component" value="Chromosome"/>
</dbReference>
<protein>
    <submittedName>
        <fullName evidence="1">Uncharacterized protein</fullName>
    </submittedName>
</protein>
<reference evidence="1 2" key="1">
    <citation type="submission" date="2021-04" db="EMBL/GenBank/DDBJ databases">
        <title>Nocardia tengchongensis.</title>
        <authorList>
            <person name="Zhuang k."/>
            <person name="Ran Y."/>
            <person name="Li W."/>
        </authorList>
    </citation>
    <scope>NUCLEOTIDE SEQUENCE [LARGE SCALE GENOMIC DNA]</scope>
    <source>
        <strain evidence="1 2">CFH S0057</strain>
    </source>
</reference>
<accession>A0ABX8CIM1</accession>
<dbReference type="EMBL" id="CP074371">
    <property type="protein sequence ID" value="QVI19822.1"/>
    <property type="molecule type" value="Genomic_DNA"/>
</dbReference>
<keyword evidence="2" id="KW-1185">Reference proteome</keyword>
<gene>
    <name evidence="1" type="ORF">KHQ06_26335</name>
</gene>
<sequence length="71" mass="8141">MKSIDLNTLAAQRDPLRWELSILDQAVAAVPPGARHGELDKLSREAFTVLARRIYTLDHPPALRPDRRRER</sequence>
<organism evidence="1 2">
    <name type="scientific">Nocardia tengchongensis</name>
    <dbReference type="NCBI Taxonomy" id="2055889"/>
    <lineage>
        <taxon>Bacteria</taxon>
        <taxon>Bacillati</taxon>
        <taxon>Actinomycetota</taxon>
        <taxon>Actinomycetes</taxon>
        <taxon>Mycobacteriales</taxon>
        <taxon>Nocardiaceae</taxon>
        <taxon>Nocardia</taxon>
    </lineage>
</organism>
<proteinExistence type="predicted"/>
<evidence type="ECO:0000313" key="1">
    <source>
        <dbReference type="EMBL" id="QVI19822.1"/>
    </source>
</evidence>
<dbReference type="RefSeq" id="WP_213555853.1">
    <property type="nucleotide sequence ID" value="NZ_JBHZDI010000133.1"/>
</dbReference>
<evidence type="ECO:0000313" key="2">
    <source>
        <dbReference type="Proteomes" id="UP000683310"/>
    </source>
</evidence>